<organism evidence="1 2">
    <name type="scientific">Podospora australis</name>
    <dbReference type="NCBI Taxonomy" id="1536484"/>
    <lineage>
        <taxon>Eukaryota</taxon>
        <taxon>Fungi</taxon>
        <taxon>Dikarya</taxon>
        <taxon>Ascomycota</taxon>
        <taxon>Pezizomycotina</taxon>
        <taxon>Sordariomycetes</taxon>
        <taxon>Sordariomycetidae</taxon>
        <taxon>Sordariales</taxon>
        <taxon>Podosporaceae</taxon>
        <taxon>Podospora</taxon>
    </lineage>
</organism>
<proteinExistence type="predicted"/>
<feature type="non-terminal residue" evidence="1">
    <location>
        <position position="57"/>
    </location>
</feature>
<dbReference type="EMBL" id="MU864675">
    <property type="protein sequence ID" value="KAK4182352.1"/>
    <property type="molecule type" value="Genomic_DNA"/>
</dbReference>
<dbReference type="AlphaFoldDB" id="A0AAN6WL45"/>
<sequence length="57" mass="6326">PLQEIIVPKFFGELRYDNTRALSLSDIGCVCLAVPEGAVLEVTDVWRLLFQALTAFS</sequence>
<evidence type="ECO:0000313" key="1">
    <source>
        <dbReference type="EMBL" id="KAK4182352.1"/>
    </source>
</evidence>
<reference evidence="1" key="2">
    <citation type="submission" date="2023-05" db="EMBL/GenBank/DDBJ databases">
        <authorList>
            <consortium name="Lawrence Berkeley National Laboratory"/>
            <person name="Steindorff A."/>
            <person name="Hensen N."/>
            <person name="Bonometti L."/>
            <person name="Westerberg I."/>
            <person name="Brannstrom I.O."/>
            <person name="Guillou S."/>
            <person name="Cros-Aarteil S."/>
            <person name="Calhoun S."/>
            <person name="Haridas S."/>
            <person name="Kuo A."/>
            <person name="Mondo S."/>
            <person name="Pangilinan J."/>
            <person name="Riley R."/>
            <person name="Labutti K."/>
            <person name="Andreopoulos B."/>
            <person name="Lipzen A."/>
            <person name="Chen C."/>
            <person name="Yanf M."/>
            <person name="Daum C."/>
            <person name="Ng V."/>
            <person name="Clum A."/>
            <person name="Ohm R."/>
            <person name="Martin F."/>
            <person name="Silar P."/>
            <person name="Natvig D."/>
            <person name="Lalanne C."/>
            <person name="Gautier V."/>
            <person name="Ament-Velasquez S.L."/>
            <person name="Kruys A."/>
            <person name="Hutchinson M.I."/>
            <person name="Powell A.J."/>
            <person name="Barry K."/>
            <person name="Miller A.N."/>
            <person name="Grigoriev I.V."/>
            <person name="Debuchy R."/>
            <person name="Gladieux P."/>
            <person name="Thoren M.H."/>
            <person name="Johannesson H."/>
        </authorList>
    </citation>
    <scope>NUCLEOTIDE SEQUENCE</scope>
    <source>
        <strain evidence="1">PSN309</strain>
    </source>
</reference>
<gene>
    <name evidence="1" type="ORF">QBC35DRAFT_345352</name>
</gene>
<feature type="non-terminal residue" evidence="1">
    <location>
        <position position="1"/>
    </location>
</feature>
<comment type="caution">
    <text evidence="1">The sequence shown here is derived from an EMBL/GenBank/DDBJ whole genome shotgun (WGS) entry which is preliminary data.</text>
</comment>
<accession>A0AAN6WL45</accession>
<name>A0AAN6WL45_9PEZI</name>
<dbReference type="Proteomes" id="UP001302126">
    <property type="component" value="Unassembled WGS sequence"/>
</dbReference>
<reference evidence="1" key="1">
    <citation type="journal article" date="2023" name="Mol. Phylogenet. Evol.">
        <title>Genome-scale phylogeny and comparative genomics of the fungal order Sordariales.</title>
        <authorList>
            <person name="Hensen N."/>
            <person name="Bonometti L."/>
            <person name="Westerberg I."/>
            <person name="Brannstrom I.O."/>
            <person name="Guillou S."/>
            <person name="Cros-Aarteil S."/>
            <person name="Calhoun S."/>
            <person name="Haridas S."/>
            <person name="Kuo A."/>
            <person name="Mondo S."/>
            <person name="Pangilinan J."/>
            <person name="Riley R."/>
            <person name="LaButti K."/>
            <person name="Andreopoulos B."/>
            <person name="Lipzen A."/>
            <person name="Chen C."/>
            <person name="Yan M."/>
            <person name="Daum C."/>
            <person name="Ng V."/>
            <person name="Clum A."/>
            <person name="Steindorff A."/>
            <person name="Ohm R.A."/>
            <person name="Martin F."/>
            <person name="Silar P."/>
            <person name="Natvig D.O."/>
            <person name="Lalanne C."/>
            <person name="Gautier V."/>
            <person name="Ament-Velasquez S.L."/>
            <person name="Kruys A."/>
            <person name="Hutchinson M.I."/>
            <person name="Powell A.J."/>
            <person name="Barry K."/>
            <person name="Miller A.N."/>
            <person name="Grigoriev I.V."/>
            <person name="Debuchy R."/>
            <person name="Gladieux P."/>
            <person name="Hiltunen Thoren M."/>
            <person name="Johannesson H."/>
        </authorList>
    </citation>
    <scope>NUCLEOTIDE SEQUENCE</scope>
    <source>
        <strain evidence="1">PSN309</strain>
    </source>
</reference>
<evidence type="ECO:0000313" key="2">
    <source>
        <dbReference type="Proteomes" id="UP001302126"/>
    </source>
</evidence>
<keyword evidence="2" id="KW-1185">Reference proteome</keyword>
<protein>
    <submittedName>
        <fullName evidence="1">Uncharacterized protein</fullName>
    </submittedName>
</protein>